<dbReference type="OrthoDB" id="9971371at2759"/>
<dbReference type="CTD" id="20240450"/>
<feature type="region of interest" description="Disordered" evidence="1">
    <location>
        <begin position="288"/>
        <end position="314"/>
    </location>
</feature>
<proteinExistence type="predicted"/>
<dbReference type="PANTHER" id="PTHR35087">
    <property type="entry name" value="SIMILAR TO HYPOTHETICAL PROTEIN FLJ40298"/>
    <property type="match status" value="1"/>
</dbReference>
<dbReference type="PANTHER" id="PTHR35087:SF1">
    <property type="entry name" value="RIKEN CDNA 4930505A04 GENE"/>
    <property type="match status" value="1"/>
</dbReference>
<sequence>MPDYRANKPQPNTCTFLCHDVRLLNEPICTVTTKKTLTDQPFWWHNERESDYFDLPSYSNDTSYRKDFQYRKDRWPPASTRHASNPNTDWAYGIVPVNQLGGRKHKHRLFTEKMSYEHQYSSRNNPNYPNRGQRQGHFVWNEMKGDKLQNFIDFHQSLNEMQDNEKGQKKSSIKPTTNSIHFNDVPETLPAVMRETEQVCQSKLPAGQLENNVGHPNGASDYPNTVEYQNGVSEYTNRASGNTSMPLEYPQNPSDNSNNNAPIYYQPNEEIEWKLPQKNPHGVSEFTKGALGNPSMPLEYTQNPSDDSNNTAPIYYQPNEEIEWQLPRSFSK</sequence>
<name>V4A0M2_LOTGI</name>
<protein>
    <submittedName>
        <fullName evidence="2">Uncharacterized protein</fullName>
    </submittedName>
</protein>
<evidence type="ECO:0000313" key="2">
    <source>
        <dbReference type="EMBL" id="ESO86816.1"/>
    </source>
</evidence>
<keyword evidence="3" id="KW-1185">Reference proteome</keyword>
<evidence type="ECO:0000256" key="1">
    <source>
        <dbReference type="SAM" id="MobiDB-lite"/>
    </source>
</evidence>
<dbReference type="RefSeq" id="XP_009062511.1">
    <property type="nucleotide sequence ID" value="XM_009064263.1"/>
</dbReference>
<dbReference type="HOGENOM" id="CLU_837551_0_0_1"/>
<feature type="compositionally biased region" description="Polar residues" evidence="1">
    <location>
        <begin position="300"/>
        <end position="312"/>
    </location>
</feature>
<reference evidence="2 3" key="1">
    <citation type="journal article" date="2013" name="Nature">
        <title>Insights into bilaterian evolution from three spiralian genomes.</title>
        <authorList>
            <person name="Simakov O."/>
            <person name="Marletaz F."/>
            <person name="Cho S.J."/>
            <person name="Edsinger-Gonzales E."/>
            <person name="Havlak P."/>
            <person name="Hellsten U."/>
            <person name="Kuo D.H."/>
            <person name="Larsson T."/>
            <person name="Lv J."/>
            <person name="Arendt D."/>
            <person name="Savage R."/>
            <person name="Osoegawa K."/>
            <person name="de Jong P."/>
            <person name="Grimwood J."/>
            <person name="Chapman J.A."/>
            <person name="Shapiro H."/>
            <person name="Aerts A."/>
            <person name="Otillar R.P."/>
            <person name="Terry A.Y."/>
            <person name="Boore J.L."/>
            <person name="Grigoriev I.V."/>
            <person name="Lindberg D.R."/>
            <person name="Seaver E.C."/>
            <person name="Weisblat D.A."/>
            <person name="Putnam N.H."/>
            <person name="Rokhsar D.S."/>
        </authorList>
    </citation>
    <scope>NUCLEOTIDE SEQUENCE [LARGE SCALE GENOMIC DNA]</scope>
</reference>
<gene>
    <name evidence="2" type="ORF">LOTGIDRAFT_166819</name>
</gene>
<dbReference type="KEGG" id="lgi:LOTGIDRAFT_166819"/>
<dbReference type="GeneID" id="20240450"/>
<accession>V4A0M2</accession>
<dbReference type="InterPro" id="IPR031365">
    <property type="entry name" value="CMIP6"/>
</dbReference>
<dbReference type="Pfam" id="PF15667">
    <property type="entry name" value="CMIP6"/>
    <property type="match status" value="1"/>
</dbReference>
<dbReference type="Proteomes" id="UP000030746">
    <property type="component" value="Unassembled WGS sequence"/>
</dbReference>
<organism evidence="2 3">
    <name type="scientific">Lottia gigantea</name>
    <name type="common">Giant owl limpet</name>
    <dbReference type="NCBI Taxonomy" id="225164"/>
    <lineage>
        <taxon>Eukaryota</taxon>
        <taxon>Metazoa</taxon>
        <taxon>Spiralia</taxon>
        <taxon>Lophotrochozoa</taxon>
        <taxon>Mollusca</taxon>
        <taxon>Gastropoda</taxon>
        <taxon>Patellogastropoda</taxon>
        <taxon>Lottioidea</taxon>
        <taxon>Lottiidae</taxon>
        <taxon>Lottia</taxon>
    </lineage>
</organism>
<evidence type="ECO:0000313" key="3">
    <source>
        <dbReference type="Proteomes" id="UP000030746"/>
    </source>
</evidence>
<dbReference type="AlphaFoldDB" id="V4A0M2"/>
<dbReference type="EMBL" id="KB202990">
    <property type="protein sequence ID" value="ESO86816.1"/>
    <property type="molecule type" value="Genomic_DNA"/>
</dbReference>
<feature type="region of interest" description="Disordered" evidence="1">
    <location>
        <begin position="162"/>
        <end position="183"/>
    </location>
</feature>